<comment type="caution">
    <text evidence="2">The sequence shown here is derived from an EMBL/GenBank/DDBJ whole genome shotgun (WGS) entry which is preliminary data.</text>
</comment>
<feature type="region of interest" description="Disordered" evidence="1">
    <location>
        <begin position="59"/>
        <end position="117"/>
    </location>
</feature>
<evidence type="ECO:0000313" key="3">
    <source>
        <dbReference type="Proteomes" id="UP001501285"/>
    </source>
</evidence>
<dbReference type="Proteomes" id="UP001501285">
    <property type="component" value="Unassembled WGS sequence"/>
</dbReference>
<feature type="region of interest" description="Disordered" evidence="1">
    <location>
        <begin position="1"/>
        <end position="34"/>
    </location>
</feature>
<evidence type="ECO:0000256" key="1">
    <source>
        <dbReference type="SAM" id="MobiDB-lite"/>
    </source>
</evidence>
<sequence length="117" mass="12954">MAAMIQGRGLSAREDEFVGFDQHSPSASVDSDHGAPWGVQSVLVTLQLQTPCCNRQAAARSSQQSRCPVQQKEHHAAQHEGNRDAIPEQEQDHKQPQGKKQASATAYDVRKRYTCTR</sequence>
<gene>
    <name evidence="2" type="ORF">GCM10009740_22790</name>
</gene>
<dbReference type="EMBL" id="BAAANB010000021">
    <property type="protein sequence ID" value="GAA2032203.1"/>
    <property type="molecule type" value="Genomic_DNA"/>
</dbReference>
<feature type="compositionally biased region" description="Basic and acidic residues" evidence="1">
    <location>
        <begin position="71"/>
        <end position="95"/>
    </location>
</feature>
<protein>
    <submittedName>
        <fullName evidence="2">Uncharacterized protein</fullName>
    </submittedName>
</protein>
<accession>A0ABN2UBI8</accession>
<keyword evidence="3" id="KW-1185">Reference proteome</keyword>
<reference evidence="2 3" key="1">
    <citation type="journal article" date="2019" name="Int. J. Syst. Evol. Microbiol.">
        <title>The Global Catalogue of Microorganisms (GCM) 10K type strain sequencing project: providing services to taxonomists for standard genome sequencing and annotation.</title>
        <authorList>
            <consortium name="The Broad Institute Genomics Platform"/>
            <consortium name="The Broad Institute Genome Sequencing Center for Infectious Disease"/>
            <person name="Wu L."/>
            <person name="Ma J."/>
        </authorList>
    </citation>
    <scope>NUCLEOTIDE SEQUENCE [LARGE SCALE GENOMIC DNA]</scope>
    <source>
        <strain evidence="2 3">JCM 14283</strain>
    </source>
</reference>
<proteinExistence type="predicted"/>
<name>A0ABN2UBI8_9MICO</name>
<evidence type="ECO:0000313" key="2">
    <source>
        <dbReference type="EMBL" id="GAA2032203.1"/>
    </source>
</evidence>
<organism evidence="2 3">
    <name type="scientific">Terrabacter terrae</name>
    <dbReference type="NCBI Taxonomy" id="318434"/>
    <lineage>
        <taxon>Bacteria</taxon>
        <taxon>Bacillati</taxon>
        <taxon>Actinomycetota</taxon>
        <taxon>Actinomycetes</taxon>
        <taxon>Micrococcales</taxon>
        <taxon>Intrasporangiaceae</taxon>
        <taxon>Terrabacter</taxon>
    </lineage>
</organism>